<organism evidence="4 5">
    <name type="scientific">Mesorhabditis spiculigera</name>
    <dbReference type="NCBI Taxonomy" id="96644"/>
    <lineage>
        <taxon>Eukaryota</taxon>
        <taxon>Metazoa</taxon>
        <taxon>Ecdysozoa</taxon>
        <taxon>Nematoda</taxon>
        <taxon>Chromadorea</taxon>
        <taxon>Rhabditida</taxon>
        <taxon>Rhabditina</taxon>
        <taxon>Rhabditomorpha</taxon>
        <taxon>Rhabditoidea</taxon>
        <taxon>Rhabditidae</taxon>
        <taxon>Mesorhabditinae</taxon>
        <taxon>Mesorhabditis</taxon>
    </lineage>
</organism>
<keyword evidence="2" id="KW-0732">Signal</keyword>
<evidence type="ECO:0000256" key="2">
    <source>
        <dbReference type="SAM" id="SignalP"/>
    </source>
</evidence>
<keyword evidence="1" id="KW-1015">Disulfide bond</keyword>
<dbReference type="PROSITE" id="PS50015">
    <property type="entry name" value="SAP_B"/>
    <property type="match status" value="1"/>
</dbReference>
<feature type="non-terminal residue" evidence="4">
    <location>
        <position position="1"/>
    </location>
</feature>
<comment type="caution">
    <text evidence="4">The sequence shown here is derived from an EMBL/GenBank/DDBJ whole genome shotgun (WGS) entry which is preliminary data.</text>
</comment>
<gene>
    <name evidence="4" type="ORF">MSPICULIGERA_LOCUS8534</name>
</gene>
<accession>A0AA36FWT9</accession>
<dbReference type="InterPro" id="IPR008139">
    <property type="entry name" value="SaposinB_dom"/>
</dbReference>
<reference evidence="4" key="1">
    <citation type="submission" date="2023-06" db="EMBL/GenBank/DDBJ databases">
        <authorList>
            <person name="Delattre M."/>
        </authorList>
    </citation>
    <scope>NUCLEOTIDE SEQUENCE</scope>
    <source>
        <strain evidence="4">AF72</strain>
    </source>
</reference>
<evidence type="ECO:0000313" key="4">
    <source>
        <dbReference type="EMBL" id="CAJ0570085.1"/>
    </source>
</evidence>
<feature type="domain" description="Saposin B-type" evidence="3">
    <location>
        <begin position="29"/>
        <end position="110"/>
    </location>
</feature>
<feature type="signal peptide" evidence="2">
    <location>
        <begin position="1"/>
        <end position="22"/>
    </location>
</feature>
<keyword evidence="5" id="KW-1185">Reference proteome</keyword>
<dbReference type="EMBL" id="CATQJA010002243">
    <property type="protein sequence ID" value="CAJ0570085.1"/>
    <property type="molecule type" value="Genomic_DNA"/>
</dbReference>
<dbReference type="Proteomes" id="UP001177023">
    <property type="component" value="Unassembled WGS sequence"/>
</dbReference>
<evidence type="ECO:0000256" key="1">
    <source>
        <dbReference type="ARBA" id="ARBA00023157"/>
    </source>
</evidence>
<dbReference type="Gene3D" id="1.10.225.10">
    <property type="entry name" value="Saposin-like"/>
    <property type="match status" value="1"/>
</dbReference>
<dbReference type="InterPro" id="IPR011001">
    <property type="entry name" value="Saposin-like"/>
</dbReference>
<feature type="chain" id="PRO_5041292804" description="Saposin B-type domain-containing protein" evidence="2">
    <location>
        <begin position="23"/>
        <end position="157"/>
    </location>
</feature>
<sequence>MQRIQRDFLYFILFLAPYSMWCQQVQHDQSPLCSICRHWVEELSGISGNYNETEFCRLMDDACERLFSPINQTELCHGLQRNCSAILGLIEENVRSEEICELYQLCEPPADPTPAPDDGKPAMRNDPALWLLRKAYIQLWTIYFPLPLAIKFQIYLT</sequence>
<protein>
    <recommendedName>
        <fullName evidence="3">Saposin B-type domain-containing protein</fullName>
    </recommendedName>
</protein>
<evidence type="ECO:0000313" key="5">
    <source>
        <dbReference type="Proteomes" id="UP001177023"/>
    </source>
</evidence>
<dbReference type="AlphaFoldDB" id="A0AA36FWT9"/>
<proteinExistence type="predicted"/>
<name>A0AA36FWT9_9BILA</name>
<dbReference type="SUPFAM" id="SSF47862">
    <property type="entry name" value="Saposin"/>
    <property type="match status" value="1"/>
</dbReference>
<evidence type="ECO:0000259" key="3">
    <source>
        <dbReference type="PROSITE" id="PS50015"/>
    </source>
</evidence>